<accession>A0A6A5WUV1</accession>
<name>A0A6A5WUV1_9PLEO</name>
<evidence type="ECO:0000313" key="2">
    <source>
        <dbReference type="Proteomes" id="UP000799779"/>
    </source>
</evidence>
<dbReference type="AlphaFoldDB" id="A0A6A5WUV1"/>
<keyword evidence="2" id="KW-1185">Reference proteome</keyword>
<dbReference type="Proteomes" id="UP000799779">
    <property type="component" value="Unassembled WGS sequence"/>
</dbReference>
<sequence length="250" mass="28969">MDSSWNQSAPIPRNPNMDGVQKTKVVSGIYWKEYSTAPSILGYSQLLKDEAMSFIRQQTPILLLNYKTRARHTLKHILFVIENALFFDRRWRQKHGFEPKTLQIAYRTFTAPVSNFLNNHRYNRNLSAAQIAGIEAFVRQTVLQLRRVDGMMLRLFLCEELGMEMEAHQDPWRGRLFRQWCIAPTKHDIVRIEMVYPPATEQSRIAALKKAYGFTIPSGDAPDQNEIGEYDSWTWEAATVEEMQALGKGE</sequence>
<gene>
    <name evidence="1" type="ORF">P154DRAFT_530596</name>
</gene>
<protein>
    <submittedName>
        <fullName evidence="1">Uncharacterized protein</fullName>
    </submittedName>
</protein>
<dbReference type="EMBL" id="ML977563">
    <property type="protein sequence ID" value="KAF2005367.1"/>
    <property type="molecule type" value="Genomic_DNA"/>
</dbReference>
<evidence type="ECO:0000313" key="1">
    <source>
        <dbReference type="EMBL" id="KAF2005367.1"/>
    </source>
</evidence>
<proteinExistence type="predicted"/>
<reference evidence="1" key="1">
    <citation type="journal article" date="2020" name="Stud. Mycol.">
        <title>101 Dothideomycetes genomes: a test case for predicting lifestyles and emergence of pathogens.</title>
        <authorList>
            <person name="Haridas S."/>
            <person name="Albert R."/>
            <person name="Binder M."/>
            <person name="Bloem J."/>
            <person name="Labutti K."/>
            <person name="Salamov A."/>
            <person name="Andreopoulos B."/>
            <person name="Baker S."/>
            <person name="Barry K."/>
            <person name="Bills G."/>
            <person name="Bluhm B."/>
            <person name="Cannon C."/>
            <person name="Castanera R."/>
            <person name="Culley D."/>
            <person name="Daum C."/>
            <person name="Ezra D."/>
            <person name="Gonzalez J."/>
            <person name="Henrissat B."/>
            <person name="Kuo A."/>
            <person name="Liang C."/>
            <person name="Lipzen A."/>
            <person name="Lutzoni F."/>
            <person name="Magnuson J."/>
            <person name="Mondo S."/>
            <person name="Nolan M."/>
            <person name="Ohm R."/>
            <person name="Pangilinan J."/>
            <person name="Park H.-J."/>
            <person name="Ramirez L."/>
            <person name="Alfaro M."/>
            <person name="Sun H."/>
            <person name="Tritt A."/>
            <person name="Yoshinaga Y."/>
            <person name="Zwiers L.-H."/>
            <person name="Turgeon B."/>
            <person name="Goodwin S."/>
            <person name="Spatafora J."/>
            <person name="Crous P."/>
            <person name="Grigoriev I."/>
        </authorList>
    </citation>
    <scope>NUCLEOTIDE SEQUENCE</scope>
    <source>
        <strain evidence="1">CBS 123094</strain>
    </source>
</reference>
<organism evidence="1 2">
    <name type="scientific">Amniculicola lignicola CBS 123094</name>
    <dbReference type="NCBI Taxonomy" id="1392246"/>
    <lineage>
        <taxon>Eukaryota</taxon>
        <taxon>Fungi</taxon>
        <taxon>Dikarya</taxon>
        <taxon>Ascomycota</taxon>
        <taxon>Pezizomycotina</taxon>
        <taxon>Dothideomycetes</taxon>
        <taxon>Pleosporomycetidae</taxon>
        <taxon>Pleosporales</taxon>
        <taxon>Amniculicolaceae</taxon>
        <taxon>Amniculicola</taxon>
    </lineage>
</organism>